<sequence length="115" mass="12852">MLTTALRYVEPRPLQCDSDAISPFMGKISDYDSSGGVNALDIDGGPRYETLISSKQYDVGLDSCFQRRKSAKSWRDGDKQAIPIGRREHEGKQCSDRKRGRADERAPACFANHLD</sequence>
<evidence type="ECO:0000313" key="2">
    <source>
        <dbReference type="EMBL" id="KPG04771.1"/>
    </source>
</evidence>
<dbReference type="Proteomes" id="UP000037843">
    <property type="component" value="Unassembled WGS sequence"/>
</dbReference>
<evidence type="ECO:0000256" key="1">
    <source>
        <dbReference type="SAM" id="MobiDB-lite"/>
    </source>
</evidence>
<comment type="caution">
    <text evidence="2">The sequence shown here is derived from an EMBL/GenBank/DDBJ whole genome shotgun (WGS) entry which is preliminary data.</text>
</comment>
<accession>A0A7V8LKU7</accession>
<dbReference type="AlphaFoldDB" id="A0A7V8LKU7"/>
<reference evidence="2 3" key="1">
    <citation type="submission" date="2015-09" db="EMBL/GenBank/DDBJ databases">
        <title>Genome Sequences of Mycobacterium immunogenum Isolates, Recuperated from a Chloraminated Drinking Water Distribution System Simulator Subjected to Episodes of Nitrification.</title>
        <authorList>
            <person name="Gomez-Alvarez V."/>
            <person name="Revetta R.P."/>
        </authorList>
    </citation>
    <scope>NUCLEOTIDE SEQUENCE [LARGE SCALE GENOMIC DNA]</scope>
    <source>
        <strain evidence="2 3">H008</strain>
    </source>
</reference>
<dbReference type="EMBL" id="LJFO01000016">
    <property type="protein sequence ID" value="KPG04771.1"/>
    <property type="molecule type" value="Genomic_DNA"/>
</dbReference>
<feature type="region of interest" description="Disordered" evidence="1">
    <location>
        <begin position="72"/>
        <end position="115"/>
    </location>
</feature>
<feature type="compositionally biased region" description="Basic and acidic residues" evidence="1">
    <location>
        <begin position="73"/>
        <end position="106"/>
    </location>
</feature>
<gene>
    <name evidence="2" type="ORF">AN908_23230</name>
</gene>
<evidence type="ECO:0000313" key="3">
    <source>
        <dbReference type="Proteomes" id="UP000037843"/>
    </source>
</evidence>
<name>A0A7V8LKU7_9MYCO</name>
<proteinExistence type="predicted"/>
<protein>
    <submittedName>
        <fullName evidence="2">Uncharacterized protein</fullName>
    </submittedName>
</protein>
<organism evidence="2 3">
    <name type="scientific">Mycobacteroides immunogenum</name>
    <dbReference type="NCBI Taxonomy" id="83262"/>
    <lineage>
        <taxon>Bacteria</taxon>
        <taxon>Bacillati</taxon>
        <taxon>Actinomycetota</taxon>
        <taxon>Actinomycetes</taxon>
        <taxon>Mycobacteriales</taxon>
        <taxon>Mycobacteriaceae</taxon>
        <taxon>Mycobacteroides</taxon>
    </lineage>
</organism>